<feature type="region of interest" description="Disordered" evidence="8">
    <location>
        <begin position="1156"/>
        <end position="1175"/>
    </location>
</feature>
<dbReference type="InterPro" id="IPR000626">
    <property type="entry name" value="Ubiquitin-like_dom"/>
</dbReference>
<dbReference type="SMART" id="SM00213">
    <property type="entry name" value="UBQ"/>
    <property type="match status" value="1"/>
</dbReference>
<keyword evidence="3" id="KW-0813">Transport</keyword>
<dbReference type="PRINTS" id="PR00348">
    <property type="entry name" value="UBIQUITIN"/>
</dbReference>
<dbReference type="SMART" id="SM00271">
    <property type="entry name" value="DnaJ"/>
    <property type="match status" value="1"/>
</dbReference>
<dbReference type="Proteomes" id="UP001189429">
    <property type="component" value="Unassembled WGS sequence"/>
</dbReference>
<dbReference type="InterPro" id="IPR031155">
    <property type="entry name" value="DUR"/>
</dbReference>
<feature type="transmembrane region" description="Helical" evidence="9">
    <location>
        <begin position="206"/>
        <end position="225"/>
    </location>
</feature>
<name>A0ABN9X8J0_9DINO</name>
<feature type="compositionally biased region" description="Low complexity" evidence="8">
    <location>
        <begin position="590"/>
        <end position="617"/>
    </location>
</feature>
<dbReference type="InterPro" id="IPR011990">
    <property type="entry name" value="TPR-like_helical_dom_sf"/>
</dbReference>
<dbReference type="Pfam" id="PF00240">
    <property type="entry name" value="ubiquitin"/>
    <property type="match status" value="1"/>
</dbReference>
<organism evidence="12 13">
    <name type="scientific">Prorocentrum cordatum</name>
    <dbReference type="NCBI Taxonomy" id="2364126"/>
    <lineage>
        <taxon>Eukaryota</taxon>
        <taxon>Sar</taxon>
        <taxon>Alveolata</taxon>
        <taxon>Dinophyceae</taxon>
        <taxon>Prorocentrales</taxon>
        <taxon>Prorocentraceae</taxon>
        <taxon>Prorocentrum</taxon>
    </lineage>
</organism>
<feature type="region of interest" description="Disordered" evidence="8">
    <location>
        <begin position="589"/>
        <end position="634"/>
    </location>
</feature>
<comment type="similarity">
    <text evidence="2">Belongs to the sodium:solute symporter (SSF) (TC 2.A.21) family.</text>
</comment>
<evidence type="ECO:0000256" key="6">
    <source>
        <dbReference type="ARBA" id="ARBA00023136"/>
    </source>
</evidence>
<dbReference type="Gene3D" id="1.10.287.110">
    <property type="entry name" value="DnaJ domain"/>
    <property type="match status" value="1"/>
</dbReference>
<comment type="subcellular location">
    <subcellularLocation>
        <location evidence="1">Membrane</location>
        <topology evidence="1">Multi-pass membrane protein</topology>
    </subcellularLocation>
</comment>
<evidence type="ECO:0000313" key="12">
    <source>
        <dbReference type="EMBL" id="CAK0895156.1"/>
    </source>
</evidence>
<evidence type="ECO:0000259" key="11">
    <source>
        <dbReference type="PROSITE" id="PS50076"/>
    </source>
</evidence>
<dbReference type="Gene3D" id="1.20.1730.10">
    <property type="entry name" value="Sodium/glucose cotransporter"/>
    <property type="match status" value="1"/>
</dbReference>
<evidence type="ECO:0000256" key="3">
    <source>
        <dbReference type="ARBA" id="ARBA00022448"/>
    </source>
</evidence>
<dbReference type="Gene3D" id="1.25.40.10">
    <property type="entry name" value="Tetratricopeptide repeat domain"/>
    <property type="match status" value="1"/>
</dbReference>
<feature type="transmembrane region" description="Helical" evidence="9">
    <location>
        <begin position="479"/>
        <end position="497"/>
    </location>
</feature>
<evidence type="ECO:0000256" key="8">
    <source>
        <dbReference type="SAM" id="MobiDB-lite"/>
    </source>
</evidence>
<evidence type="ECO:0000256" key="9">
    <source>
        <dbReference type="SAM" id="Phobius"/>
    </source>
</evidence>
<dbReference type="InterPro" id="IPR038377">
    <property type="entry name" value="Na/Glc_symporter_sf"/>
</dbReference>
<feature type="coiled-coil region" evidence="7">
    <location>
        <begin position="1588"/>
        <end position="1615"/>
    </location>
</feature>
<dbReference type="PROSITE" id="PS50283">
    <property type="entry name" value="NA_SOLUT_SYMP_3"/>
    <property type="match status" value="1"/>
</dbReference>
<dbReference type="PANTHER" id="PTHR46154">
    <property type="match status" value="1"/>
</dbReference>
<dbReference type="SUPFAM" id="SSF46565">
    <property type="entry name" value="Chaperone J-domain"/>
    <property type="match status" value="1"/>
</dbReference>
<feature type="transmembrane region" description="Helical" evidence="9">
    <location>
        <begin position="452"/>
        <end position="472"/>
    </location>
</feature>
<feature type="transmembrane region" description="Helical" evidence="9">
    <location>
        <begin position="375"/>
        <end position="405"/>
    </location>
</feature>
<feature type="transmembrane region" description="Helical" evidence="9">
    <location>
        <begin position="279"/>
        <end position="304"/>
    </location>
</feature>
<dbReference type="PANTHER" id="PTHR46154:SF4">
    <property type="entry name" value="UREA ACTIVE TRANSPORTER"/>
    <property type="match status" value="1"/>
</dbReference>
<dbReference type="SUPFAM" id="SSF48452">
    <property type="entry name" value="TPR-like"/>
    <property type="match status" value="1"/>
</dbReference>
<sequence length="1655" mass="178464">MEMPAEYVGKDSFFGGTPPLPQAAGYAIVLGFGAFFSVLTTIMVYLDKTANGTVITSEFFNTAGRNVKTGLTASVIVSQWTWAATLLQSSNVAWNYGVSGPFWYASGATIQVLLFGILAIELKRRARTCHTVCELVYVRWGKAAHLTFIFFCLLANVIVTSMLLLGGAATVNALTGVDTDLASFLIPWGVILYTAAGGLKATFMASYLHTAVIFLVLVVCVYTVYVKEYSSNIIYDNLQAISGMSAAQCESRFSTGGATFYEAGSYSCGPVVDNNDGSYLTMLSLGGLKFGIINIVGNFGTVFVDQSYWQSAIAAKPASAHKGYLLGGLVWFTIPFALATSLGLAGVALGLPITAAEAGSGLVPPATAAHLFGDFGAVMMATMLFMAITSTGSAEGIAVSSLICYDVYRRYINPSATGDQILKISRVVMVVFGLAMGALGVALNHMGLNLGWVYQFIGNAIGSAVLPLWNVLMWKDANAMGAIVAAWGGMVLALDYGDISDALFGDFGMQIFVKTLAGQTITLHVQASDSARKIKADIQGRAGTPTAMQRLVFAGKQLDDDTPLQHFNVQEGSTLQLVLRLRGGMRRRPAAAPAADLRRPAAAPAADPPGSSSGGQHAPPPPLGPAAGDVDIPEAPVVPAYPRKKVAWDPPLPLSNYSDLGGTFASRALAYQHVGVRLRVRGCKATVISTSEHAVYLHCKHWDCSRNPCGWKALLRKVPHSADGTWELYTNGVAHDNANQAGARGVDTLAQREEILKQLRATPSTRPRSALTAVRGNPAVPDECIDLAKIQLYKKHLFSATVLHKQDLGDLATAVAKYSSAPSGQHDPFFCVNHLRRDEAGKVRITLVCTTKALQHRWVSASDISTCAADGGFKFSLLGRPLTILGVISPAGQLGVCALILTSTMQREHLEEAFLGFRTSAEATTQRPGGKQFSMSDAEAAYQQGLRNVFGSFPLMCGFHWVAAIRKFWFEHSRVNSGYSKHRDGARADIITYIESMWMQQITGWRRGYCNGGPLPGTNNAVESQIGLTRDDFGNVPGNDMALIDFLAVKAGCFSKDKYDANAARPVPTELWRRAHEFKKIHASTKVVRLNDVTAFPVFFCWERQTSIADRERMTVRQARELLVIEGCMRRGEDVSYTNLTLFAQGRRGGGSLGDIPAQADDTPLCSSARGPGRARRAGDRYATALDEPFAPASAAAQKPKADINEALAALRALPPPGARSAPAMQRPAGARAPGKANIAGAGPALEGPGACAAGKRRRLTGKSPPAPLPGVGEVAHVYVYQANQACQEATLVIQLEVPVSTTIAACVQEISRAAGAPVSDIALFDMDCGYGPWLADDLATAIGGKRRVLLRQFRAGWSTILATAICKENELVGGSGYQRSNESLVSVLKYSAPEGSISVRDHALGFRSHAPEDDHVEVVFHYTSKLGFVNVTNLVLGGARTFSAKHNLAVFVKQTVRRDEAEAFHRAALAVQALYRAALAVQEGAFGAQHQEALRTEHQLPDLRKQSGRRKEAEARRREALAVQEGALGGQRQETFRTKHNLADLLKQSGRREEAVARRRDVVAAQEGSLVGRHQETLRTEHNLADLLKQTGRIEEAKARQDELKRAYRRMAMRWHPDRPHNSGKAAEATEMFQLAKEAYDFLLQDCQRPRTIY</sequence>
<evidence type="ECO:0000256" key="5">
    <source>
        <dbReference type="ARBA" id="ARBA00022989"/>
    </source>
</evidence>
<dbReference type="CDD" id="cd11476">
    <property type="entry name" value="SLC5sbd_DUR3"/>
    <property type="match status" value="1"/>
</dbReference>
<feature type="transmembrane region" description="Helical" evidence="9">
    <location>
        <begin position="426"/>
        <end position="446"/>
    </location>
</feature>
<dbReference type="InterPro" id="IPR036869">
    <property type="entry name" value="J_dom_sf"/>
</dbReference>
<evidence type="ECO:0000259" key="10">
    <source>
        <dbReference type="PROSITE" id="PS50053"/>
    </source>
</evidence>
<feature type="transmembrane region" description="Helical" evidence="9">
    <location>
        <begin position="324"/>
        <end position="355"/>
    </location>
</feature>
<evidence type="ECO:0000256" key="1">
    <source>
        <dbReference type="ARBA" id="ARBA00004141"/>
    </source>
</evidence>
<accession>A0ABN9X8J0</accession>
<dbReference type="PROSITE" id="PS50076">
    <property type="entry name" value="DNAJ_2"/>
    <property type="match status" value="1"/>
</dbReference>
<feature type="transmembrane region" description="Helical" evidence="9">
    <location>
        <begin position="67"/>
        <end position="87"/>
    </location>
</feature>
<dbReference type="InterPro" id="IPR019956">
    <property type="entry name" value="Ubiquitin_dom"/>
</dbReference>
<dbReference type="Pfam" id="PF00226">
    <property type="entry name" value="DnaJ"/>
    <property type="match status" value="1"/>
</dbReference>
<dbReference type="CDD" id="cd06257">
    <property type="entry name" value="DnaJ"/>
    <property type="match status" value="1"/>
</dbReference>
<dbReference type="InterPro" id="IPR029071">
    <property type="entry name" value="Ubiquitin-like_domsf"/>
</dbReference>
<gene>
    <name evidence="12" type="ORF">PCOR1329_LOCUS73992</name>
</gene>
<dbReference type="InterPro" id="IPR001734">
    <property type="entry name" value="Na/solute_symporter"/>
</dbReference>
<dbReference type="InterPro" id="IPR001623">
    <property type="entry name" value="DnaJ_domain"/>
</dbReference>
<keyword evidence="13" id="KW-1185">Reference proteome</keyword>
<keyword evidence="5 9" id="KW-1133">Transmembrane helix</keyword>
<feature type="region of interest" description="Disordered" evidence="8">
    <location>
        <begin position="1497"/>
        <end position="1517"/>
    </location>
</feature>
<keyword evidence="7" id="KW-0175">Coiled coil</keyword>
<comment type="caution">
    <text evidence="12">The sequence shown here is derived from an EMBL/GenBank/DDBJ whole genome shotgun (WGS) entry which is preliminary data.</text>
</comment>
<feature type="domain" description="J" evidence="11">
    <location>
        <begin position="1587"/>
        <end position="1655"/>
    </location>
</feature>
<keyword evidence="6 9" id="KW-0472">Membrane</keyword>
<dbReference type="Pfam" id="PF00474">
    <property type="entry name" value="SSF"/>
    <property type="match status" value="1"/>
</dbReference>
<feature type="transmembrane region" description="Helical" evidence="9">
    <location>
        <begin position="102"/>
        <end position="122"/>
    </location>
</feature>
<evidence type="ECO:0000256" key="7">
    <source>
        <dbReference type="SAM" id="Coils"/>
    </source>
</evidence>
<evidence type="ECO:0000313" key="13">
    <source>
        <dbReference type="Proteomes" id="UP001189429"/>
    </source>
</evidence>
<dbReference type="SUPFAM" id="SSF54236">
    <property type="entry name" value="Ubiquitin-like"/>
    <property type="match status" value="1"/>
</dbReference>
<proteinExistence type="inferred from homology"/>
<evidence type="ECO:0000256" key="4">
    <source>
        <dbReference type="ARBA" id="ARBA00022692"/>
    </source>
</evidence>
<feature type="domain" description="Ubiquitin-like" evidence="10">
    <location>
        <begin position="509"/>
        <end position="584"/>
    </location>
</feature>
<dbReference type="EMBL" id="CAUYUJ010019999">
    <property type="protein sequence ID" value="CAK0895156.1"/>
    <property type="molecule type" value="Genomic_DNA"/>
</dbReference>
<feature type="transmembrane region" description="Helical" evidence="9">
    <location>
        <begin position="143"/>
        <end position="169"/>
    </location>
</feature>
<feature type="transmembrane region" description="Helical" evidence="9">
    <location>
        <begin position="181"/>
        <end position="199"/>
    </location>
</feature>
<evidence type="ECO:0000256" key="2">
    <source>
        <dbReference type="ARBA" id="ARBA00006434"/>
    </source>
</evidence>
<dbReference type="PROSITE" id="PS50053">
    <property type="entry name" value="UBIQUITIN_2"/>
    <property type="match status" value="1"/>
</dbReference>
<protein>
    <submittedName>
        <fullName evidence="12">Uncharacterized protein</fullName>
    </submittedName>
</protein>
<feature type="transmembrane region" description="Helical" evidence="9">
    <location>
        <begin position="23"/>
        <end position="46"/>
    </location>
</feature>
<reference evidence="12" key="1">
    <citation type="submission" date="2023-10" db="EMBL/GenBank/DDBJ databases">
        <authorList>
            <person name="Chen Y."/>
            <person name="Shah S."/>
            <person name="Dougan E. K."/>
            <person name="Thang M."/>
            <person name="Chan C."/>
        </authorList>
    </citation>
    <scope>NUCLEOTIDE SEQUENCE [LARGE SCALE GENOMIC DNA]</scope>
</reference>
<keyword evidence="4 9" id="KW-0812">Transmembrane</keyword>